<dbReference type="PANTHER" id="PTHR18895">
    <property type="entry name" value="HEMK METHYLTRANSFERASE"/>
    <property type="match status" value="1"/>
</dbReference>
<evidence type="ECO:0000256" key="2">
    <source>
        <dbReference type="ARBA" id="ARBA00022603"/>
    </source>
</evidence>
<dbReference type="AlphaFoldDB" id="A0A9D1VQK5"/>
<evidence type="ECO:0000256" key="5">
    <source>
        <dbReference type="ARBA" id="ARBA00048391"/>
    </source>
</evidence>
<feature type="domain" description="Release factor glutamine methyltransferase N-terminal" evidence="7">
    <location>
        <begin position="25"/>
        <end position="74"/>
    </location>
</feature>
<dbReference type="GO" id="GO:0102559">
    <property type="term" value="F:peptide chain release factor N(5)-glutamine methyltransferase activity"/>
    <property type="evidence" value="ECO:0007669"/>
    <property type="project" value="UniProtKB-EC"/>
</dbReference>
<dbReference type="NCBIfam" id="TIGR03534">
    <property type="entry name" value="RF_mod_PrmC"/>
    <property type="match status" value="1"/>
</dbReference>
<evidence type="ECO:0000256" key="4">
    <source>
        <dbReference type="ARBA" id="ARBA00022691"/>
    </source>
</evidence>
<dbReference type="Proteomes" id="UP000824246">
    <property type="component" value="Unassembled WGS sequence"/>
</dbReference>
<dbReference type="SUPFAM" id="SSF53335">
    <property type="entry name" value="S-adenosyl-L-methionine-dependent methyltransferases"/>
    <property type="match status" value="1"/>
</dbReference>
<dbReference type="InterPro" id="IPR040758">
    <property type="entry name" value="PrmC_N"/>
</dbReference>
<dbReference type="InterPro" id="IPR007848">
    <property type="entry name" value="Small_mtfrase_dom"/>
</dbReference>
<evidence type="ECO:0000259" key="6">
    <source>
        <dbReference type="Pfam" id="PF05175"/>
    </source>
</evidence>
<dbReference type="Gene3D" id="1.10.8.10">
    <property type="entry name" value="DNA helicase RuvA subunit, C-terminal domain"/>
    <property type="match status" value="1"/>
</dbReference>
<dbReference type="PROSITE" id="PS00092">
    <property type="entry name" value="N6_MTASE"/>
    <property type="match status" value="1"/>
</dbReference>
<proteinExistence type="predicted"/>
<dbReference type="InterPro" id="IPR019874">
    <property type="entry name" value="RF_methyltr_PrmC"/>
</dbReference>
<keyword evidence="2 8" id="KW-0489">Methyltransferase</keyword>
<dbReference type="GO" id="GO:0003676">
    <property type="term" value="F:nucleic acid binding"/>
    <property type="evidence" value="ECO:0007669"/>
    <property type="project" value="InterPro"/>
</dbReference>
<keyword evidence="3 8" id="KW-0808">Transferase</keyword>
<protein>
    <recommendedName>
        <fullName evidence="1">peptide chain release factor N(5)-glutamine methyltransferase</fullName>
        <ecNumber evidence="1">2.1.1.297</ecNumber>
    </recommendedName>
</protein>
<dbReference type="EMBL" id="DXFB01000026">
    <property type="protein sequence ID" value="HIX44788.1"/>
    <property type="molecule type" value="Genomic_DNA"/>
</dbReference>
<comment type="catalytic activity">
    <reaction evidence="5">
        <text>L-glutaminyl-[peptide chain release factor] + S-adenosyl-L-methionine = N(5)-methyl-L-glutaminyl-[peptide chain release factor] + S-adenosyl-L-homocysteine + H(+)</text>
        <dbReference type="Rhea" id="RHEA:42896"/>
        <dbReference type="Rhea" id="RHEA-COMP:10271"/>
        <dbReference type="Rhea" id="RHEA-COMP:10272"/>
        <dbReference type="ChEBI" id="CHEBI:15378"/>
        <dbReference type="ChEBI" id="CHEBI:30011"/>
        <dbReference type="ChEBI" id="CHEBI:57856"/>
        <dbReference type="ChEBI" id="CHEBI:59789"/>
        <dbReference type="ChEBI" id="CHEBI:61891"/>
        <dbReference type="EC" id="2.1.1.297"/>
    </reaction>
</comment>
<dbReference type="EC" id="2.1.1.297" evidence="1"/>
<dbReference type="InterPro" id="IPR004556">
    <property type="entry name" value="HemK-like"/>
</dbReference>
<dbReference type="PANTHER" id="PTHR18895:SF74">
    <property type="entry name" value="MTRF1L RELEASE FACTOR GLUTAMINE METHYLTRANSFERASE"/>
    <property type="match status" value="1"/>
</dbReference>
<keyword evidence="4" id="KW-0949">S-adenosyl-L-methionine</keyword>
<evidence type="ECO:0000256" key="3">
    <source>
        <dbReference type="ARBA" id="ARBA00022679"/>
    </source>
</evidence>
<evidence type="ECO:0000256" key="1">
    <source>
        <dbReference type="ARBA" id="ARBA00012771"/>
    </source>
</evidence>
<evidence type="ECO:0000259" key="7">
    <source>
        <dbReference type="Pfam" id="PF17827"/>
    </source>
</evidence>
<reference evidence="8" key="1">
    <citation type="journal article" date="2021" name="PeerJ">
        <title>Extensive microbial diversity within the chicken gut microbiome revealed by metagenomics and culture.</title>
        <authorList>
            <person name="Gilroy R."/>
            <person name="Ravi A."/>
            <person name="Getino M."/>
            <person name="Pursley I."/>
            <person name="Horton D.L."/>
            <person name="Alikhan N.F."/>
            <person name="Baker D."/>
            <person name="Gharbi K."/>
            <person name="Hall N."/>
            <person name="Watson M."/>
            <person name="Adriaenssens E.M."/>
            <person name="Foster-Nyarko E."/>
            <person name="Jarju S."/>
            <person name="Secka A."/>
            <person name="Antonio M."/>
            <person name="Oren A."/>
            <person name="Chaudhuri R.R."/>
            <person name="La Ragione R."/>
            <person name="Hildebrand F."/>
            <person name="Pallen M.J."/>
        </authorList>
    </citation>
    <scope>NUCLEOTIDE SEQUENCE</scope>
    <source>
        <strain evidence="8">ChiHjej12B11-16260</strain>
    </source>
</reference>
<gene>
    <name evidence="8" type="primary">prmC</name>
    <name evidence="8" type="ORF">H9982_01065</name>
</gene>
<dbReference type="CDD" id="cd02440">
    <property type="entry name" value="AdoMet_MTases"/>
    <property type="match status" value="1"/>
</dbReference>
<evidence type="ECO:0000313" key="9">
    <source>
        <dbReference type="Proteomes" id="UP000824246"/>
    </source>
</evidence>
<dbReference type="InterPro" id="IPR050320">
    <property type="entry name" value="N5-glutamine_MTase"/>
</dbReference>
<organism evidence="8 9">
    <name type="scientific">Candidatus Barnesiella excrementipullorum</name>
    <dbReference type="NCBI Taxonomy" id="2838479"/>
    <lineage>
        <taxon>Bacteria</taxon>
        <taxon>Pseudomonadati</taxon>
        <taxon>Bacteroidota</taxon>
        <taxon>Bacteroidia</taxon>
        <taxon>Bacteroidales</taxon>
        <taxon>Barnesiellaceae</taxon>
        <taxon>Barnesiella</taxon>
    </lineage>
</organism>
<dbReference type="Pfam" id="PF17827">
    <property type="entry name" value="PrmC_N"/>
    <property type="match status" value="1"/>
</dbReference>
<dbReference type="InterPro" id="IPR002052">
    <property type="entry name" value="DNA_methylase_N6_adenine_CS"/>
</dbReference>
<dbReference type="NCBIfam" id="TIGR00536">
    <property type="entry name" value="hemK_fam"/>
    <property type="match status" value="1"/>
</dbReference>
<dbReference type="InterPro" id="IPR029063">
    <property type="entry name" value="SAM-dependent_MTases_sf"/>
</dbReference>
<dbReference type="Pfam" id="PF05175">
    <property type="entry name" value="MTS"/>
    <property type="match status" value="1"/>
</dbReference>
<dbReference type="Gene3D" id="3.40.50.150">
    <property type="entry name" value="Vaccinia Virus protein VP39"/>
    <property type="match status" value="1"/>
</dbReference>
<sequence length="283" mass="32140">MQYSLDLIRTTLRGLYPPGEITSFTRMILEELCGFTTVDIILHKDTILRDEIHKKIASIVERLSHYEPIQYILGSTLFCGRRFAVGKGVLIPRPETEELVDCIIRQHQDAKPTYIADYCTGSGCIAITLAKSFENVKVEGWDISEEALAFARRNARDNDAAVEWGIRDVLAYKPRGECGYDIVVSNPPYVLESEKAGMERNVVDYEPPCALFVPDDNPLLFYDAIAQIAWSELRPGGRLYFEINSRMGDACRTMLQNKGWKEIVIYKDFSGLDRIVRAEKVIC</sequence>
<dbReference type="GO" id="GO:0032259">
    <property type="term" value="P:methylation"/>
    <property type="evidence" value="ECO:0007669"/>
    <property type="project" value="UniProtKB-KW"/>
</dbReference>
<name>A0A9D1VQK5_9BACT</name>
<reference evidence="8" key="2">
    <citation type="submission" date="2021-04" db="EMBL/GenBank/DDBJ databases">
        <authorList>
            <person name="Gilroy R."/>
        </authorList>
    </citation>
    <scope>NUCLEOTIDE SEQUENCE</scope>
    <source>
        <strain evidence="8">ChiHjej12B11-16260</strain>
    </source>
</reference>
<feature type="domain" description="Methyltransferase small" evidence="6">
    <location>
        <begin position="111"/>
        <end position="194"/>
    </location>
</feature>
<accession>A0A9D1VQK5</accession>
<evidence type="ECO:0000313" key="8">
    <source>
        <dbReference type="EMBL" id="HIX44788.1"/>
    </source>
</evidence>
<comment type="caution">
    <text evidence="8">The sequence shown here is derived from an EMBL/GenBank/DDBJ whole genome shotgun (WGS) entry which is preliminary data.</text>
</comment>